<keyword evidence="4 10" id="KW-1133">Transmembrane helix</keyword>
<dbReference type="Pfam" id="PF00078">
    <property type="entry name" value="RVT_1"/>
    <property type="match status" value="2"/>
</dbReference>
<dbReference type="InterPro" id="IPR036397">
    <property type="entry name" value="RNaseH_sf"/>
</dbReference>
<feature type="transmembrane region" description="Helical" evidence="10">
    <location>
        <begin position="1774"/>
        <end position="1794"/>
    </location>
</feature>
<dbReference type="InterPro" id="IPR036691">
    <property type="entry name" value="Endo/exonu/phosph_ase_sf"/>
</dbReference>
<dbReference type="InterPro" id="IPR018422">
    <property type="entry name" value="Cation/H_exchanger_CPA1"/>
</dbReference>
<evidence type="ECO:0000256" key="10">
    <source>
        <dbReference type="SAM" id="Phobius"/>
    </source>
</evidence>
<dbReference type="GO" id="GO:0015386">
    <property type="term" value="F:potassium:proton antiporter activity"/>
    <property type="evidence" value="ECO:0007669"/>
    <property type="project" value="TreeGrafter"/>
</dbReference>
<dbReference type="InterPro" id="IPR000477">
    <property type="entry name" value="RT_dom"/>
</dbReference>
<dbReference type="Gene3D" id="3.90.70.80">
    <property type="match status" value="1"/>
</dbReference>
<dbReference type="Proteomes" id="UP000186817">
    <property type="component" value="Unassembled WGS sequence"/>
</dbReference>
<evidence type="ECO:0000256" key="9">
    <source>
        <dbReference type="SAM" id="MobiDB-lite"/>
    </source>
</evidence>
<keyword evidence="5" id="KW-0915">Sodium</keyword>
<name>A0A1Q9EEF8_SYMMI</name>
<feature type="compositionally biased region" description="Polar residues" evidence="9">
    <location>
        <begin position="3979"/>
        <end position="4003"/>
    </location>
</feature>
<feature type="domain" description="Reverse transcriptase" evidence="12">
    <location>
        <begin position="3251"/>
        <end position="3505"/>
    </location>
</feature>
<evidence type="ECO:0000313" key="15">
    <source>
        <dbReference type="Proteomes" id="UP000186817"/>
    </source>
</evidence>
<dbReference type="PANTHER" id="PTHR10110:SF187">
    <property type="entry name" value="SODIUM_HYDROGEN EXCHANGER"/>
    <property type="match status" value="1"/>
</dbReference>
<keyword evidence="15" id="KW-1185">Reference proteome</keyword>
<dbReference type="InterPro" id="IPR006153">
    <property type="entry name" value="Cation/H_exchanger_TM"/>
</dbReference>
<feature type="transmembrane region" description="Helical" evidence="10">
    <location>
        <begin position="1564"/>
        <end position="1587"/>
    </location>
</feature>
<dbReference type="EMBL" id="LSRX01000175">
    <property type="protein sequence ID" value="OLQ05803.1"/>
    <property type="molecule type" value="Genomic_DNA"/>
</dbReference>
<feature type="region of interest" description="Disordered" evidence="9">
    <location>
        <begin position="240"/>
        <end position="260"/>
    </location>
</feature>
<feature type="region of interest" description="Disordered" evidence="9">
    <location>
        <begin position="3979"/>
        <end position="4077"/>
    </location>
</feature>
<dbReference type="Gene3D" id="6.10.140.1330">
    <property type="match status" value="1"/>
</dbReference>
<feature type="domain" description="OTU" evidence="11">
    <location>
        <begin position="2450"/>
        <end position="2580"/>
    </location>
</feature>
<dbReference type="GO" id="GO:0003676">
    <property type="term" value="F:nucleic acid binding"/>
    <property type="evidence" value="ECO:0007669"/>
    <property type="project" value="InterPro"/>
</dbReference>
<evidence type="ECO:0000256" key="8">
    <source>
        <dbReference type="ARBA" id="ARBA00023201"/>
    </source>
</evidence>
<gene>
    <name evidence="14" type="primary">Slc9a8</name>
    <name evidence="14" type="ORF">AK812_SmicGene10988</name>
</gene>
<evidence type="ECO:0000256" key="3">
    <source>
        <dbReference type="ARBA" id="ARBA00022692"/>
    </source>
</evidence>
<comment type="subcellular location">
    <subcellularLocation>
        <location evidence="1">Membrane</location>
        <topology evidence="1">Multi-pass membrane protein</topology>
    </subcellularLocation>
</comment>
<evidence type="ECO:0000259" key="12">
    <source>
        <dbReference type="PROSITE" id="PS50878"/>
    </source>
</evidence>
<feature type="transmembrane region" description="Helical" evidence="10">
    <location>
        <begin position="1672"/>
        <end position="1698"/>
    </location>
</feature>
<dbReference type="PROSITE" id="PS50878">
    <property type="entry name" value="RT_POL"/>
    <property type="match status" value="1"/>
</dbReference>
<dbReference type="GO" id="GO:0005886">
    <property type="term" value="C:plasma membrane"/>
    <property type="evidence" value="ECO:0007669"/>
    <property type="project" value="TreeGrafter"/>
</dbReference>
<feature type="transmembrane region" description="Helical" evidence="10">
    <location>
        <begin position="1749"/>
        <end position="1767"/>
    </location>
</feature>
<keyword evidence="6" id="KW-0406">Ion transport</keyword>
<dbReference type="Gene3D" id="3.60.10.10">
    <property type="entry name" value="Endonuclease/exonuclease/phosphatase"/>
    <property type="match status" value="1"/>
</dbReference>
<dbReference type="InterPro" id="IPR043502">
    <property type="entry name" value="DNA/RNA_pol_sf"/>
</dbReference>
<organism evidence="14 15">
    <name type="scientific">Symbiodinium microadriaticum</name>
    <name type="common">Dinoflagellate</name>
    <name type="synonym">Zooxanthella microadriatica</name>
    <dbReference type="NCBI Taxonomy" id="2951"/>
    <lineage>
        <taxon>Eukaryota</taxon>
        <taxon>Sar</taxon>
        <taxon>Alveolata</taxon>
        <taxon>Dinophyceae</taxon>
        <taxon>Suessiales</taxon>
        <taxon>Symbiodiniaceae</taxon>
        <taxon>Symbiodinium</taxon>
    </lineage>
</organism>
<evidence type="ECO:0000256" key="2">
    <source>
        <dbReference type="ARBA" id="ARBA00022448"/>
    </source>
</evidence>
<feature type="domain" description="RNase H type-1" evidence="13">
    <location>
        <begin position="1161"/>
        <end position="1333"/>
    </location>
</feature>
<evidence type="ECO:0000313" key="14">
    <source>
        <dbReference type="EMBL" id="OLQ05803.1"/>
    </source>
</evidence>
<dbReference type="Pfam" id="PF02338">
    <property type="entry name" value="OTU"/>
    <property type="match status" value="1"/>
</dbReference>
<evidence type="ECO:0000259" key="13">
    <source>
        <dbReference type="PROSITE" id="PS50879"/>
    </source>
</evidence>
<dbReference type="SUPFAM" id="SSF56219">
    <property type="entry name" value="DNase I-like"/>
    <property type="match status" value="2"/>
</dbReference>
<dbReference type="InterPro" id="IPR003323">
    <property type="entry name" value="OTU_dom"/>
</dbReference>
<evidence type="ECO:0000256" key="7">
    <source>
        <dbReference type="ARBA" id="ARBA00023136"/>
    </source>
</evidence>
<dbReference type="SUPFAM" id="SSF53098">
    <property type="entry name" value="Ribonuclease H-like"/>
    <property type="match status" value="1"/>
</dbReference>
<dbReference type="SUPFAM" id="SSF54001">
    <property type="entry name" value="Cysteine proteinases"/>
    <property type="match status" value="1"/>
</dbReference>
<feature type="transmembrane region" description="Helical" evidence="10">
    <location>
        <begin position="1719"/>
        <end position="1743"/>
    </location>
</feature>
<evidence type="ECO:0000256" key="1">
    <source>
        <dbReference type="ARBA" id="ARBA00004141"/>
    </source>
</evidence>
<dbReference type="Gene3D" id="3.30.420.10">
    <property type="entry name" value="Ribonuclease H-like superfamily/Ribonuclease H"/>
    <property type="match status" value="2"/>
</dbReference>
<feature type="region of interest" description="Disordered" evidence="9">
    <location>
        <begin position="4274"/>
        <end position="4329"/>
    </location>
</feature>
<accession>A0A1Q9EEF8</accession>
<dbReference type="GO" id="GO:0004523">
    <property type="term" value="F:RNA-DNA hybrid ribonuclease activity"/>
    <property type="evidence" value="ECO:0007669"/>
    <property type="project" value="InterPro"/>
</dbReference>
<evidence type="ECO:0000256" key="4">
    <source>
        <dbReference type="ARBA" id="ARBA00022989"/>
    </source>
</evidence>
<proteinExistence type="predicted"/>
<dbReference type="GO" id="GO:0051453">
    <property type="term" value="P:regulation of intracellular pH"/>
    <property type="evidence" value="ECO:0007669"/>
    <property type="project" value="TreeGrafter"/>
</dbReference>
<evidence type="ECO:0000256" key="5">
    <source>
        <dbReference type="ARBA" id="ARBA00023053"/>
    </source>
</evidence>
<feature type="transmembrane region" description="Helical" evidence="10">
    <location>
        <begin position="1814"/>
        <end position="1831"/>
    </location>
</feature>
<dbReference type="GO" id="GO:0098719">
    <property type="term" value="P:sodium ion import across plasma membrane"/>
    <property type="evidence" value="ECO:0007669"/>
    <property type="project" value="TreeGrafter"/>
</dbReference>
<dbReference type="Pfam" id="PF03372">
    <property type="entry name" value="Exo_endo_phos"/>
    <property type="match status" value="1"/>
</dbReference>
<dbReference type="SUPFAM" id="SSF56672">
    <property type="entry name" value="DNA/RNA polymerases"/>
    <property type="match status" value="2"/>
</dbReference>
<dbReference type="InterPro" id="IPR005135">
    <property type="entry name" value="Endo/exonuclease/phosphatase"/>
</dbReference>
<dbReference type="InterPro" id="IPR038765">
    <property type="entry name" value="Papain-like_cys_pep_sf"/>
</dbReference>
<keyword evidence="8" id="KW-0739">Sodium transport</keyword>
<dbReference type="InterPro" id="IPR012337">
    <property type="entry name" value="RNaseH-like_sf"/>
</dbReference>
<evidence type="ECO:0000259" key="11">
    <source>
        <dbReference type="PROSITE" id="PS50802"/>
    </source>
</evidence>
<keyword evidence="3 10" id="KW-0812">Transmembrane</keyword>
<sequence>MSCRISECFVRLHCVEIKIISVYGVPRCLPEAAQRNNLLLAWAYQRATVSCVPALVAGDFNTCPTDLPAWQAFQGLGWVELGAFAAQVHDIHLPCTCKGATRFDTFLLPPSLFQYFSSADVLTDDHLFDSHAPMRLHLRLPGRSPPKWLWPMPRSFQGLLLDETSAEPSYAEVSCPLQAVFADSTPESSPGDKLRLWSVAVEEAVSSALRKEHLDSPGKQCLRGLPRAFTGRCKATQRVQATPATLPRKGRQGDPEPFAEDTSVLGRQRLRQLRRLTTYGQGLARHLRGDFRGPKCLDGWPISLDKEWAAISRASGYGRSFATWVLQWPCFSHFPLQRPSKDFVEDLVSFVRFDVEAVQKQVVATKCRLFKFQLQVDAKEFGGSRSFVRVRAPEKPPFTCVLVQSSQPATVVERHSHQHVTFTVPDPSRFELLSQASFAQVHGQVTQVRGNCISLLFSSEDDIVLPARGLLSRSRHDTSWKGVVGSLMEFWSPIWNRDSPSASQDIEEWPQYRSLVHMLRSPCPELQVDMLDTEAWVHVARKLSPSKATGPCGWHNKDLRMLPRAAIADLATIMAGYLSLGFPEDVMRARVAVLSKVLTPDSASQARPITILSCLYRLWARVLCTQVLATWSFRLPSSIVGCLKGRSALDLSYSVQALVEESLLSAADLSGFCLDLRKAFNYLPRAPLADLMKRLGIPSEIVDCWCHSLARVQRAFQIGGSLGPPLGSRTGAPEGDPVSVLGMIAVCWLFVSLLQDIVEPKAYVDNLSWTSDAPDNHAPALLVLQDFVDSLALQIDWQKTYQWATSPVSHQWWTDIGAAFLPQQHGLHLVKHVKELGSYYQFSKRGSAKPFQDRLLDAQLRLQKLASDPQGATVRAKVVQCGVWPFLFFGTEGLLPSLTSIGHIRSSAARAVVGPHHTMSPHAALSLLPSIQDPEVFLLCHHVSQLKRAFNHAPEAAELIWRRLLGENLRPRQVCGPAGALQALLHRNGWTVSSSGCFKGPLHCRFDIHCNSMKQIRAAIQLAWADTVQDQLVRRNGLASAPPPHVHLTQQVLAQFKPWENKFLYRHFCGAFMSGAEKQTWSRMDCDACSLCGQLDTKAHRIFSCPVLEPQRRPHLNCLEQVQAHHGHWVHLPYVSWPFEASVLQLLVSQLRLPALAAPFQGASATIFTDASALHTSCPSARLTAWAAVVGSCPTEACELMPPDMAPDKLVQTFAVIAQGCTPGQQTVPRAELTAIVWVSRWLSLTPHVRATVYSDCQPAIDLWTKWVSSGWSAVCNCANADLLRDCPRPPDFQLRKIKAHRSPAEIRSLSPWHQWLAAGNTAADETAKAARAAIAPALLDMAQTVADHCAHEQHLLVSFCRALLDLGVLEVQQRKASAASLTAASLTTDLTLNGFLERVRQRQAPALRYLPFPAAWEEDWSSWKFGLAYGQKLLAWLQSLIWPMQPVPAAAHWQVTYVELLLHFCVWTSTMPVVENVFSPGNYWSLPAAHAQLQHVNLRMLVTVFRASLMKLPKVVGFPVLPCVDLKQVEYAKVLNLSGQCPGLAERPFLPGMAWIDTLEGSILAFAIVGTLVSTWVVSASMRWAAETQWIGLSDTPLLPIYCHLFGALISATDPVATIALFGSSRFRTDPLLQSLINGESVLNDAVAIVLFSTLTHHLHEEEPRLISIPILGHFGLVLAGSVVIGVLAGAGLSWCFCKSKDLGRFPDYELAGMCLGAYLTFAVTQFLGLSGITALFCFGVVLAHYNWYNLACVFVYLGVVAALSIGQFHWHFGCILFSLIAITVARAAHVFPLSLLLNTCRRSRKITNNMSLVMWASGLRGAIAFALSLRIPCEGRDRPPCGPEEFSSVLSPLLLIMLKKKVTLTLPIDSRNEAAADEPNLLGPWLDECAATQAESEATRESERQQWHDDCKTGICWASALLIVAFECYLHATCANPRSLQHVEGDEECLESADQSYLLNYLSVVECVCRCTTAVVLVEFLNQLGICNCACFAAAASNSQQPLCGQERGLLQQWLPQDFGRIDLFRWMFLLMTMYVGLESESDKPANWVGVYAHLCDLVCRVITTTVIVGILYEVLRGWVEDPANLFQRCLCCRYDWAAEGLEAFDDHGPWVRQTGSKELTDAELDQSFCEKFVTLVKWLLAILIAVTFYIHETDWHGGIQAPFNSGLTLLNTACWAAYAWAIGHVLRWIWEAGDAADKLTATPIQEVAAEEEEEKEEEGKQLFGKARLAEKEMSSLLCCSGRGGIFVDCIRDAIPAQVQWLARIDNEPATAYLERGLRMSAQLGLASQGGRIGARSARDPHAAIPRIWVLPHVPADWGPPEVTQVLTQSFDDITLIHHRRTGREQLYRFRGKHKFGDRDIVPLQVQLDEDGNMNEITMWATIAPVKTPNNKQTWLRNQAVPLIEPKPPALKVTPVKVPQAQAGQEGGETQQPATVRAVSHRQLPDGVRIDEAPKDGSCFYHSMAKGLQWLTGKSYCHRDLRARANQHIEKHLAEYLPEFDGQGPSHEKLREQHPGDDSAALQAYLKLAACESAYASNLEIKALSRLYNVCIVVVPRDPRFGILTFKDAKYPAELFTPSPGQIIDLRAGGQVSGTQLQQAATTRIATGSQARLRKDRAPDRFRTPHGPDMKYRLLFKCELCPYRITRADAHNLRQLPKLDSHLWFASRGKAEDFHWRCPLCRTGVKKVRNEISDSRLKELERLHKAQCHPEVPKSEWRALKRARKPTDSESCKRRAVCLGKSNVEAIRLKLPPHIIRFTMPRPERQMKKGREGASLAKFISLLTCNLARKGIATIDAVRAMLSQESVQIAAFQEADINPMSAAGFVAAWRRHHYQAVLSPVDSRGKHRVALTSSLPLRHVQLPDLSCADRVAAGVVVWPLSEGPTSVLVVSFYGYSGDAPRTSLAFESLMSAVAIFGGPYVILGDFNITQTEGSLAAMLATGTIRAADDTGGSLHPNTNPTNARRIDFAVTHQNLVAPAAPGPEFSAFLDAGHLDEAWTYLSDWAESFLGISNPSCPRSAAWLPTPRHTPCGIPGKDGHEPAPLSALRRLARRISQLEQQPWDSQLCSSIDRSLHRVRALAPELPHLDLDTPGEAKACITDLIDTRQKQHRLLCLQRWREKTALSPDAALAWVKKRADLELRTQSPSPLQEVPSAQIHPAQRVQLQGEEWTRKWQTPTTTPDCVQFAQLLRDIPSHPTCHLDLEPSPTELRKATKQMRKRAPGPDGWTGDLLLRLPDLFWTALAALWAKVIRTATIPTLWQRSIICLLDKGHSATRPIALLPLVWRAGARVIARKLKGWICQWCDHRALGSAPGRSPIDMHRRLMCAWSSGVRSFLQQDISAFFDSLSVPVLKLALTHLGAPPTLAPLVEAFYSRQLRLFTVDSFTTERWHRSHHGVLQGCPLSPLLSLTIGFLWSQHVARPGVEAGIYVDDRMLWLTGQDQSLEAAQAALCRSDQFDRAVGLTCSCKKCHLVTTLSVCPWRSEADARGYESGSTVKFLGVELDLASGDAVPLKLNLRKLQVRLRHTTNPAFSFETRRLVIRSLVFPALFWAAGVAMPSPAALEATRQSIAAVLRASLSHEAPRVLVGQVLGWTLDVSWVADWSALSALVRALVQQPDWQEHLSLQELSFLRTSSLPGAKDVLQKLGWRLDPQGRAITRVDNTGCLRTYRFGEDSPEVLKSWLTEAHKAEATSRCGRVQKKLHRHDPSLAVGLDLPRPEGCRRFAFQGHRQVYVKASTPAERYALACGGTGWHFTAKHSLSAQVKCLCAKLWPSRAHLLWSCPDFAAERSGIPVPVDRVEERLLGRPVLEYPPPPDTGVRALRPQVLHLLEQAADAGQRDLLIATDGSSEQGIGAFAAACLSPRLDMAGADAGEDQSPFRMELLGILGVLEALECTNHPPRRVTLLVDCEAAIKSICCPAGCGHFGLASKAQLAGAKARQRGIAWTFVWTPSHGKKSGWSPSPPLQAGTCRMLNQDSMSASLSPKRSKQSSGHSRAPSKSESIPDLSGHDGGPSSQPVRAVQTEPAVSGPSLPKKSWKKSATLTLPGNGAEDGADAPARIMSAPQSPRPPCLRKKFQKTSSSFNNLVSLSLAATRVESPSMSGDPGGGFGREQSLPVLPVMNFGKGEVVWSMLRDVANRSVDVTTLSNRFFMREEMEMVEAEHSANSDYYSSASVTLNLLANPIADDAFGDEGEHGEGAYAPEASSAVRVFPWCVECGGQHNSRGSEECRNSDLLVTTTVSIVLVTTMVVGTAMEKIATALEVIEPVDHRRQRPGSLDALSEPLAGPAQGTVSSGCADEVAEPVQSPEKSPECRDEEANGSTARHAPRSQLSWGSSLWALPSLRFHSRGHFYQAFARFDLEVLQPVFGGPCHARAGGHAQRPRDTERRETFEMPRYQASTPVSQSVRRSVGCSMR</sequence>
<dbReference type="PROSITE" id="PS50879">
    <property type="entry name" value="RNASE_H_1"/>
    <property type="match status" value="1"/>
</dbReference>
<dbReference type="Pfam" id="PF00999">
    <property type="entry name" value="Na_H_Exchanger"/>
    <property type="match status" value="1"/>
</dbReference>
<dbReference type="PANTHER" id="PTHR10110">
    <property type="entry name" value="SODIUM/HYDROGEN EXCHANGER"/>
    <property type="match status" value="1"/>
</dbReference>
<keyword evidence="7 10" id="KW-0472">Membrane</keyword>
<dbReference type="PROSITE" id="PS50802">
    <property type="entry name" value="OTU"/>
    <property type="match status" value="1"/>
</dbReference>
<protein>
    <submittedName>
        <fullName evidence="14">Sodium/hydrogen exchanger 8</fullName>
    </submittedName>
</protein>
<keyword evidence="2" id="KW-0813">Transport</keyword>
<reference evidence="14 15" key="1">
    <citation type="submission" date="2016-02" db="EMBL/GenBank/DDBJ databases">
        <title>Genome analysis of coral dinoflagellate symbionts highlights evolutionary adaptations to a symbiotic lifestyle.</title>
        <authorList>
            <person name="Aranda M."/>
            <person name="Li Y."/>
            <person name="Liew Y.J."/>
            <person name="Baumgarten S."/>
            <person name="Simakov O."/>
            <person name="Wilson M."/>
            <person name="Piel J."/>
            <person name="Ashoor H."/>
            <person name="Bougouffa S."/>
            <person name="Bajic V.B."/>
            <person name="Ryu T."/>
            <person name="Ravasi T."/>
            <person name="Bayer T."/>
            <person name="Micklem G."/>
            <person name="Kim H."/>
            <person name="Bhak J."/>
            <person name="Lajeunesse T.C."/>
            <person name="Voolstra C.R."/>
        </authorList>
    </citation>
    <scope>NUCLEOTIDE SEQUENCE [LARGE SCALE GENOMIC DNA]</scope>
    <source>
        <strain evidence="14 15">CCMP2467</strain>
    </source>
</reference>
<comment type="caution">
    <text evidence="14">The sequence shown here is derived from an EMBL/GenBank/DDBJ whole genome shotgun (WGS) entry which is preliminary data.</text>
</comment>
<dbReference type="CDD" id="cd22744">
    <property type="entry name" value="OTU"/>
    <property type="match status" value="1"/>
</dbReference>
<dbReference type="GO" id="GO:0015385">
    <property type="term" value="F:sodium:proton antiporter activity"/>
    <property type="evidence" value="ECO:0007669"/>
    <property type="project" value="InterPro"/>
</dbReference>
<dbReference type="OrthoDB" id="196264at2759"/>
<evidence type="ECO:0000256" key="6">
    <source>
        <dbReference type="ARBA" id="ARBA00023065"/>
    </source>
</evidence>
<dbReference type="InterPro" id="IPR002156">
    <property type="entry name" value="RNaseH_domain"/>
</dbReference>